<accession>A0ABT9TY10</accession>
<evidence type="ECO:0000256" key="4">
    <source>
        <dbReference type="PROSITE-ProRule" id="PRU00169"/>
    </source>
</evidence>
<keyword evidence="8" id="KW-1185">Reference proteome</keyword>
<evidence type="ECO:0000313" key="8">
    <source>
        <dbReference type="Proteomes" id="UP001229346"/>
    </source>
</evidence>
<dbReference type="Gene3D" id="3.40.50.2300">
    <property type="match status" value="1"/>
</dbReference>
<dbReference type="InterPro" id="IPR009057">
    <property type="entry name" value="Homeodomain-like_sf"/>
</dbReference>
<dbReference type="InterPro" id="IPR041522">
    <property type="entry name" value="CdaR_GGDEF"/>
</dbReference>
<dbReference type="Proteomes" id="UP001229346">
    <property type="component" value="Unassembled WGS sequence"/>
</dbReference>
<dbReference type="InterPro" id="IPR011006">
    <property type="entry name" value="CheY-like_superfamily"/>
</dbReference>
<dbReference type="PANTHER" id="PTHR43280">
    <property type="entry name" value="ARAC-FAMILY TRANSCRIPTIONAL REGULATOR"/>
    <property type="match status" value="1"/>
</dbReference>
<feature type="modified residue" description="4-aspartylphosphate" evidence="4">
    <location>
        <position position="56"/>
    </location>
</feature>
<dbReference type="SMART" id="SM00342">
    <property type="entry name" value="HTH_ARAC"/>
    <property type="match status" value="1"/>
</dbReference>
<reference evidence="7 8" key="1">
    <citation type="submission" date="2023-07" db="EMBL/GenBank/DDBJ databases">
        <title>Sorghum-associated microbial communities from plants grown in Nebraska, USA.</title>
        <authorList>
            <person name="Schachtman D."/>
        </authorList>
    </citation>
    <scope>NUCLEOTIDE SEQUENCE [LARGE SCALE GENOMIC DNA]</scope>
    <source>
        <strain evidence="7 8">CC482</strain>
    </source>
</reference>
<evidence type="ECO:0000313" key="7">
    <source>
        <dbReference type="EMBL" id="MDQ0112246.1"/>
    </source>
</evidence>
<dbReference type="PROSITE" id="PS00041">
    <property type="entry name" value="HTH_ARAC_FAMILY_1"/>
    <property type="match status" value="1"/>
</dbReference>
<keyword evidence="2" id="KW-0238">DNA-binding</keyword>
<keyword evidence="3" id="KW-0804">Transcription</keyword>
<comment type="caution">
    <text evidence="7">The sequence shown here is derived from an EMBL/GenBank/DDBJ whole genome shotgun (WGS) entry which is preliminary data.</text>
</comment>
<evidence type="ECO:0000256" key="3">
    <source>
        <dbReference type="ARBA" id="ARBA00023163"/>
    </source>
</evidence>
<dbReference type="Pfam" id="PF17853">
    <property type="entry name" value="GGDEF_2"/>
    <property type="match status" value="1"/>
</dbReference>
<dbReference type="InterPro" id="IPR018062">
    <property type="entry name" value="HTH_AraC-typ_CS"/>
</dbReference>
<dbReference type="SUPFAM" id="SSF52172">
    <property type="entry name" value="CheY-like"/>
    <property type="match status" value="1"/>
</dbReference>
<feature type="domain" description="Response regulatory" evidence="6">
    <location>
        <begin position="4"/>
        <end position="121"/>
    </location>
</feature>
<dbReference type="InterPro" id="IPR020449">
    <property type="entry name" value="Tscrpt_reg_AraC-type_HTH"/>
</dbReference>
<protein>
    <submittedName>
        <fullName evidence="7">Two-component system response regulator YesN</fullName>
    </submittedName>
</protein>
<dbReference type="SUPFAM" id="SSF46689">
    <property type="entry name" value="Homeodomain-like"/>
    <property type="match status" value="2"/>
</dbReference>
<name>A0ABT9TY10_PAEHA</name>
<dbReference type="Gene3D" id="1.10.10.60">
    <property type="entry name" value="Homeodomain-like"/>
    <property type="match status" value="2"/>
</dbReference>
<dbReference type="SMART" id="SM00448">
    <property type="entry name" value="REC"/>
    <property type="match status" value="1"/>
</dbReference>
<dbReference type="InterPro" id="IPR001789">
    <property type="entry name" value="Sig_transdc_resp-reg_receiver"/>
</dbReference>
<proteinExistence type="predicted"/>
<gene>
    <name evidence="7" type="ORF">J2T15_001681</name>
</gene>
<keyword evidence="1" id="KW-0805">Transcription regulation</keyword>
<dbReference type="InterPro" id="IPR018060">
    <property type="entry name" value="HTH_AraC"/>
</dbReference>
<dbReference type="PRINTS" id="PR00032">
    <property type="entry name" value="HTHARAC"/>
</dbReference>
<evidence type="ECO:0000256" key="1">
    <source>
        <dbReference type="ARBA" id="ARBA00023015"/>
    </source>
</evidence>
<feature type="domain" description="HTH araC/xylS-type" evidence="5">
    <location>
        <begin position="425"/>
        <end position="523"/>
    </location>
</feature>
<dbReference type="RefSeq" id="WP_307202929.1">
    <property type="nucleotide sequence ID" value="NZ_JAUSSU010000003.1"/>
</dbReference>
<dbReference type="Pfam" id="PF12833">
    <property type="entry name" value="HTH_18"/>
    <property type="match status" value="1"/>
</dbReference>
<keyword evidence="4" id="KW-0597">Phosphoprotein</keyword>
<dbReference type="EMBL" id="JAUSSU010000003">
    <property type="protein sequence ID" value="MDQ0112246.1"/>
    <property type="molecule type" value="Genomic_DNA"/>
</dbReference>
<evidence type="ECO:0000256" key="2">
    <source>
        <dbReference type="ARBA" id="ARBA00023125"/>
    </source>
</evidence>
<dbReference type="PROSITE" id="PS50110">
    <property type="entry name" value="RESPONSE_REGULATORY"/>
    <property type="match status" value="1"/>
</dbReference>
<dbReference type="PANTHER" id="PTHR43280:SF28">
    <property type="entry name" value="HTH-TYPE TRANSCRIPTIONAL ACTIVATOR RHAS"/>
    <property type="match status" value="1"/>
</dbReference>
<evidence type="ECO:0000259" key="6">
    <source>
        <dbReference type="PROSITE" id="PS50110"/>
    </source>
</evidence>
<sequence length="526" mass="61252">MTYRILIVDDESVDLEWMRRRIQSSGKRLEVAAAVDNVYAALDVVKEEQIDIILSDIRMPIMTGMELIRKVKQSRPHIRVMLVSGHKEFEYAKQAVDFNAFGYLLKPVEDKELSDKLDAVIADLDKERERNEETLQLKETFSLVKQEMLFRWLEGDNRQLAAKAASVLEEEVQAYGTAAAVVEVDQVDWRTGKDDVSDWQASYQQITRFVEEYVEERGWGYSFQGEHQRRILLLFGDEHTHSTRMDELIAAVGKLFPLTISIGLGFHTDDQLELPQSYEAAKKALGTKWHAGKNKTLTSGDSGGPINTFAHNPDEQWPEIVQALADYNLMAIDDWIELIFHQLQPLETKSTVFQHLVHSIIKLSEQFSTLNENFDELMEWETPFPNNLLGFETVLDMKSWLRRKFFAFSEKWYLKKQTQKRKLILEIMQYVEEQIDRKITLKKAADYFGFSTNYLGYLFKQETGQHFSAYINEQRIKKACQLLQNPKVKIYEISESIGYKNIVYFNRQFKQVTGMSPGEYRKRLSI</sequence>
<evidence type="ECO:0000259" key="5">
    <source>
        <dbReference type="PROSITE" id="PS01124"/>
    </source>
</evidence>
<dbReference type="CDD" id="cd17536">
    <property type="entry name" value="REC_YesN-like"/>
    <property type="match status" value="1"/>
</dbReference>
<dbReference type="PROSITE" id="PS01124">
    <property type="entry name" value="HTH_ARAC_FAMILY_2"/>
    <property type="match status" value="1"/>
</dbReference>
<organism evidence="7 8">
    <name type="scientific">Paenibacillus harenae</name>
    <dbReference type="NCBI Taxonomy" id="306543"/>
    <lineage>
        <taxon>Bacteria</taxon>
        <taxon>Bacillati</taxon>
        <taxon>Bacillota</taxon>
        <taxon>Bacilli</taxon>
        <taxon>Bacillales</taxon>
        <taxon>Paenibacillaceae</taxon>
        <taxon>Paenibacillus</taxon>
    </lineage>
</organism>
<dbReference type="Pfam" id="PF00072">
    <property type="entry name" value="Response_reg"/>
    <property type="match status" value="1"/>
</dbReference>